<dbReference type="OrthoDB" id="3768405at2"/>
<protein>
    <submittedName>
        <fullName evidence="2">WYL domain-containing protein</fullName>
    </submittedName>
</protein>
<evidence type="ECO:0000313" key="3">
    <source>
        <dbReference type="Proteomes" id="UP000284057"/>
    </source>
</evidence>
<comment type="caution">
    <text evidence="2">The sequence shown here is derived from an EMBL/GenBank/DDBJ whole genome shotgun (WGS) entry which is preliminary data.</text>
</comment>
<dbReference type="AlphaFoldDB" id="A0A418KUU7"/>
<sequence>MSTPQYVRRFDRVTRALNELSLHAGGLPIAALAEQLGTDAQTLRAELRAYFRADVDPAYSPNAIRQTTIRFHDADGVDVEPAEAEFVSASPRPTEEVGADYVTVGELARIYRAGQDLLAVEPANTGLEGALNALTATVLSGLGAGRSTWLADLAASVGDALRSRHRMELTYARAWQPGVRTHVVEPYRLVKTRRGWELDAGFVTGDAFDGRVGTFLLSGVRSATILAARFEHPADVDALIAANRRTTAVDLVTPQDSRWVVDRFSESVEVLGADEDMIRMRAHLLPPVDRRLGLLLLVAGPDTWVNTPTTLRDAGTDLARDLLAHYAG</sequence>
<proteinExistence type="predicted"/>
<dbReference type="Proteomes" id="UP000284057">
    <property type="component" value="Unassembled WGS sequence"/>
</dbReference>
<gene>
    <name evidence="2" type="ORF">DY240_06500</name>
</gene>
<reference evidence="2 3" key="1">
    <citation type="submission" date="2018-09" db="EMBL/GenBank/DDBJ databases">
        <title>Isolation, diversity and antifungal activity of actinobacteria from wheat.</title>
        <authorList>
            <person name="Han C."/>
        </authorList>
    </citation>
    <scope>NUCLEOTIDE SEQUENCE [LARGE SCALE GENOMIC DNA]</scope>
    <source>
        <strain evidence="2 3">NEAU-YY265</strain>
    </source>
</reference>
<evidence type="ECO:0000313" key="2">
    <source>
        <dbReference type="EMBL" id="RIQ31203.1"/>
    </source>
</evidence>
<name>A0A418KUU7_9ACTN</name>
<dbReference type="PANTHER" id="PTHR34580">
    <property type="match status" value="1"/>
</dbReference>
<dbReference type="RefSeq" id="WP_119659136.1">
    <property type="nucleotide sequence ID" value="NZ_QUAL01000053.1"/>
</dbReference>
<dbReference type="PROSITE" id="PS52050">
    <property type="entry name" value="WYL"/>
    <property type="match status" value="1"/>
</dbReference>
<dbReference type="PANTHER" id="PTHR34580:SF1">
    <property type="entry name" value="PROTEIN PAFC"/>
    <property type="match status" value="1"/>
</dbReference>
<feature type="domain" description="WYL" evidence="1">
    <location>
        <begin position="155"/>
        <end position="200"/>
    </location>
</feature>
<dbReference type="InterPro" id="IPR051534">
    <property type="entry name" value="CBASS_pafABC_assoc_protein"/>
</dbReference>
<evidence type="ECO:0000259" key="1">
    <source>
        <dbReference type="Pfam" id="PF13280"/>
    </source>
</evidence>
<keyword evidence="3" id="KW-1185">Reference proteome</keyword>
<dbReference type="InterPro" id="IPR026881">
    <property type="entry name" value="WYL_dom"/>
</dbReference>
<dbReference type="Pfam" id="PF13280">
    <property type="entry name" value="WYL"/>
    <property type="match status" value="1"/>
</dbReference>
<accession>A0A418KUU7</accession>
<organism evidence="2 3">
    <name type="scientific">Jiangella rhizosphaerae</name>
    <dbReference type="NCBI Taxonomy" id="2293569"/>
    <lineage>
        <taxon>Bacteria</taxon>
        <taxon>Bacillati</taxon>
        <taxon>Actinomycetota</taxon>
        <taxon>Actinomycetes</taxon>
        <taxon>Jiangellales</taxon>
        <taxon>Jiangellaceae</taxon>
        <taxon>Jiangella</taxon>
    </lineage>
</organism>
<dbReference type="EMBL" id="QUAL01000053">
    <property type="protein sequence ID" value="RIQ31203.1"/>
    <property type="molecule type" value="Genomic_DNA"/>
</dbReference>